<dbReference type="GO" id="GO:0008270">
    <property type="term" value="F:zinc ion binding"/>
    <property type="evidence" value="ECO:0007669"/>
    <property type="project" value="UniProtKB-KW"/>
</dbReference>
<evidence type="ECO:0000256" key="1">
    <source>
        <dbReference type="PROSITE-ProRule" id="PRU00325"/>
    </source>
</evidence>
<dbReference type="PROSITE" id="PS50966">
    <property type="entry name" value="ZF_SWIM"/>
    <property type="match status" value="1"/>
</dbReference>
<evidence type="ECO:0000313" key="3">
    <source>
        <dbReference type="Proteomes" id="UP000887566"/>
    </source>
</evidence>
<dbReference type="Proteomes" id="UP000887566">
    <property type="component" value="Unplaced"/>
</dbReference>
<accession>A0A914UW13</accession>
<keyword evidence="1" id="KW-0479">Metal-binding</keyword>
<protein>
    <submittedName>
        <fullName evidence="4">SWIM-type domain-containing protein</fullName>
    </submittedName>
</protein>
<dbReference type="InterPro" id="IPR007527">
    <property type="entry name" value="Znf_SWIM"/>
</dbReference>
<proteinExistence type="predicted"/>
<keyword evidence="3" id="KW-1185">Reference proteome</keyword>
<organism evidence="3 4">
    <name type="scientific">Plectus sambesii</name>
    <dbReference type="NCBI Taxonomy" id="2011161"/>
    <lineage>
        <taxon>Eukaryota</taxon>
        <taxon>Metazoa</taxon>
        <taxon>Ecdysozoa</taxon>
        <taxon>Nematoda</taxon>
        <taxon>Chromadorea</taxon>
        <taxon>Plectida</taxon>
        <taxon>Plectina</taxon>
        <taxon>Plectoidea</taxon>
        <taxon>Plectidae</taxon>
        <taxon>Plectus</taxon>
    </lineage>
</organism>
<evidence type="ECO:0000259" key="2">
    <source>
        <dbReference type="PROSITE" id="PS50966"/>
    </source>
</evidence>
<feature type="domain" description="SWIM-type" evidence="2">
    <location>
        <begin position="52"/>
        <end position="86"/>
    </location>
</feature>
<keyword evidence="1" id="KW-0863">Zinc-finger</keyword>
<sequence>MDFVAPQLRTGTYFVPGSCAGQMSYQRYGRCDSKPRRFEMFGQFVVWSKAYYRVFRNADGVLLCTCASSAKMYICKHSVAIERMKYEVDVSEKVKALPIDFRQGRGQTKSVGPALSMD</sequence>
<keyword evidence="1" id="KW-0862">Zinc</keyword>
<dbReference type="AlphaFoldDB" id="A0A914UW13"/>
<name>A0A914UW13_9BILA</name>
<dbReference type="WBParaSite" id="PSAMB.scaffold1308size33154.g12276.t1">
    <property type="protein sequence ID" value="PSAMB.scaffold1308size33154.g12276.t1"/>
    <property type="gene ID" value="PSAMB.scaffold1308size33154.g12276"/>
</dbReference>
<evidence type="ECO:0000313" key="4">
    <source>
        <dbReference type="WBParaSite" id="PSAMB.scaffold1308size33154.g12276.t1"/>
    </source>
</evidence>
<reference evidence="4" key="1">
    <citation type="submission" date="2022-11" db="UniProtKB">
        <authorList>
            <consortium name="WormBaseParasite"/>
        </authorList>
    </citation>
    <scope>IDENTIFICATION</scope>
</reference>